<accession>A0A921P2Z6</accession>
<dbReference type="InterPro" id="IPR025178">
    <property type="entry name" value="Lnb_N"/>
</dbReference>
<dbReference type="OrthoDB" id="319167at2"/>
<evidence type="ECO:0000259" key="2">
    <source>
        <dbReference type="Pfam" id="PF13387"/>
    </source>
</evidence>
<name>A0A921P2Z6_9GAMM</name>
<sequence length="403" mass="44523">MPLAAPAAHAPLRPLSRAAALLLGLLLPLLAAAAPAPRIGVVTMAPGEVFFERFGHDAIVVYEPDTGRATSYNFGFFVPEEPDFVARFVRGEMMYYRVARPLAEDLEQYRRSGRGVRLQWLDLEPEQARHLAAALAERARPENARYRYDYFTANCATQVRDALDEALGGALRSQLSGRSRGNTYRSEAVRLARPAPWMWLGFDLGLGPYADRPLSRWEEAFVPMRLAESLREARNSQGRPLVLAEEELLPHRIAPEPGERPRRVWPWLLAGLAGAAAVLALRRRPRLLAAAALPLWLVCSLAGALMLYLWGFTAHEAGWANRNLFLLDPLCLLLLPGAVALLRGRAPGRLFGTVLWAVAALAALGWGLQWLARTPQYNLPWIALLLPLHAALALALGRRRAAA</sequence>
<dbReference type="Proteomes" id="UP000717981">
    <property type="component" value="Unassembled WGS sequence"/>
</dbReference>
<dbReference type="AlphaFoldDB" id="A0A921P2Z6"/>
<feature type="transmembrane region" description="Helical" evidence="1">
    <location>
        <begin position="378"/>
        <end position="397"/>
    </location>
</feature>
<feature type="transmembrane region" description="Helical" evidence="1">
    <location>
        <begin position="288"/>
        <end position="312"/>
    </location>
</feature>
<evidence type="ECO:0000259" key="3">
    <source>
        <dbReference type="Pfam" id="PF25221"/>
    </source>
</evidence>
<dbReference type="Pfam" id="PF25221">
    <property type="entry name" value="5TMH_Lnb"/>
    <property type="match status" value="1"/>
</dbReference>
<feature type="domain" description="Lnb N-terminal periplasmic" evidence="2">
    <location>
        <begin position="42"/>
        <end position="168"/>
    </location>
</feature>
<gene>
    <name evidence="4" type="ORF">CR938_05760</name>
</gene>
<evidence type="ECO:0000313" key="5">
    <source>
        <dbReference type="Proteomes" id="UP000717981"/>
    </source>
</evidence>
<dbReference type="EMBL" id="PDWK01000020">
    <property type="protein sequence ID" value="KAF1689502.1"/>
    <property type="molecule type" value="Genomic_DNA"/>
</dbReference>
<proteinExistence type="predicted"/>
<feature type="transmembrane region" description="Helical" evidence="1">
    <location>
        <begin position="354"/>
        <end position="372"/>
    </location>
</feature>
<keyword evidence="5" id="KW-1185">Reference proteome</keyword>
<keyword evidence="1" id="KW-0472">Membrane</keyword>
<reference evidence="4" key="1">
    <citation type="submission" date="2017-10" db="EMBL/GenBank/DDBJ databases">
        <title>Whole genome sequencing of members of genus Pseudoxanthomonas.</title>
        <authorList>
            <person name="Kumar S."/>
            <person name="Bansal K."/>
            <person name="Kaur A."/>
            <person name="Patil P."/>
            <person name="Sharma S."/>
            <person name="Patil P.B."/>
        </authorList>
    </citation>
    <scope>NUCLEOTIDE SEQUENCE</scope>
    <source>
        <strain evidence="4">DSM 22914</strain>
    </source>
</reference>
<evidence type="ECO:0008006" key="6">
    <source>
        <dbReference type="Google" id="ProtNLM"/>
    </source>
</evidence>
<organism evidence="4 5">
    <name type="scientific">Pseudoxanthomonas taiwanensis</name>
    <dbReference type="NCBI Taxonomy" id="176598"/>
    <lineage>
        <taxon>Bacteria</taxon>
        <taxon>Pseudomonadati</taxon>
        <taxon>Pseudomonadota</taxon>
        <taxon>Gammaproteobacteria</taxon>
        <taxon>Lysobacterales</taxon>
        <taxon>Lysobacteraceae</taxon>
        <taxon>Pseudoxanthomonas</taxon>
    </lineage>
</organism>
<evidence type="ECO:0000256" key="1">
    <source>
        <dbReference type="SAM" id="Phobius"/>
    </source>
</evidence>
<comment type="caution">
    <text evidence="4">The sequence shown here is derived from an EMBL/GenBank/DDBJ whole genome shotgun (WGS) entry which is preliminary data.</text>
</comment>
<protein>
    <recommendedName>
        <fullName evidence="6">DUF4105 domain-containing protein</fullName>
    </recommendedName>
</protein>
<feature type="transmembrane region" description="Helical" evidence="1">
    <location>
        <begin position="264"/>
        <end position="281"/>
    </location>
</feature>
<feature type="domain" description="Lnb-like transmembrane" evidence="3">
    <location>
        <begin position="267"/>
        <end position="369"/>
    </location>
</feature>
<keyword evidence="1" id="KW-0812">Transmembrane</keyword>
<feature type="transmembrane region" description="Helical" evidence="1">
    <location>
        <begin position="324"/>
        <end position="342"/>
    </location>
</feature>
<evidence type="ECO:0000313" key="4">
    <source>
        <dbReference type="EMBL" id="KAF1689502.1"/>
    </source>
</evidence>
<dbReference type="RefSeq" id="WP_162124079.1">
    <property type="nucleotide sequence ID" value="NZ_PDWK01000020.1"/>
</dbReference>
<dbReference type="Pfam" id="PF13387">
    <property type="entry name" value="Lnb_N"/>
    <property type="match status" value="1"/>
</dbReference>
<keyword evidence="1" id="KW-1133">Transmembrane helix</keyword>
<dbReference type="InterPro" id="IPR057436">
    <property type="entry name" value="5TMH_Lnb"/>
</dbReference>